<organism evidence="2 3">
    <name type="scientific">Eumeta variegata</name>
    <name type="common">Bagworm moth</name>
    <name type="synonym">Eumeta japonica</name>
    <dbReference type="NCBI Taxonomy" id="151549"/>
    <lineage>
        <taxon>Eukaryota</taxon>
        <taxon>Metazoa</taxon>
        <taxon>Ecdysozoa</taxon>
        <taxon>Arthropoda</taxon>
        <taxon>Hexapoda</taxon>
        <taxon>Insecta</taxon>
        <taxon>Pterygota</taxon>
        <taxon>Neoptera</taxon>
        <taxon>Endopterygota</taxon>
        <taxon>Lepidoptera</taxon>
        <taxon>Glossata</taxon>
        <taxon>Ditrysia</taxon>
        <taxon>Tineoidea</taxon>
        <taxon>Psychidae</taxon>
        <taxon>Oiketicinae</taxon>
        <taxon>Eumeta</taxon>
    </lineage>
</organism>
<dbReference type="AlphaFoldDB" id="A0A4C1W4N8"/>
<feature type="region of interest" description="Disordered" evidence="1">
    <location>
        <begin position="72"/>
        <end position="99"/>
    </location>
</feature>
<sequence length="99" mass="10833">MYAAICQIRRPGSSRVALPALNLYHVPEIYRTAAPAPAAAPALVIIGPLSEHRTTAQYRRWNCYKKRCRPKGVSGRRALADRGRGRAAQGSNRLTPPAP</sequence>
<evidence type="ECO:0000313" key="2">
    <source>
        <dbReference type="EMBL" id="GBP45963.1"/>
    </source>
</evidence>
<accession>A0A4C1W4N8</accession>
<gene>
    <name evidence="2" type="ORF">EVAR_24156_1</name>
</gene>
<dbReference type="EMBL" id="BGZK01000475">
    <property type="protein sequence ID" value="GBP45963.1"/>
    <property type="molecule type" value="Genomic_DNA"/>
</dbReference>
<reference evidence="2 3" key="1">
    <citation type="journal article" date="2019" name="Commun. Biol.">
        <title>The bagworm genome reveals a unique fibroin gene that provides high tensile strength.</title>
        <authorList>
            <person name="Kono N."/>
            <person name="Nakamura H."/>
            <person name="Ohtoshi R."/>
            <person name="Tomita M."/>
            <person name="Numata K."/>
            <person name="Arakawa K."/>
        </authorList>
    </citation>
    <scope>NUCLEOTIDE SEQUENCE [LARGE SCALE GENOMIC DNA]</scope>
</reference>
<keyword evidence="3" id="KW-1185">Reference proteome</keyword>
<protein>
    <submittedName>
        <fullName evidence="2">Uncharacterized protein</fullName>
    </submittedName>
</protein>
<comment type="caution">
    <text evidence="2">The sequence shown here is derived from an EMBL/GenBank/DDBJ whole genome shotgun (WGS) entry which is preliminary data.</text>
</comment>
<evidence type="ECO:0000256" key="1">
    <source>
        <dbReference type="SAM" id="MobiDB-lite"/>
    </source>
</evidence>
<dbReference type="Proteomes" id="UP000299102">
    <property type="component" value="Unassembled WGS sequence"/>
</dbReference>
<evidence type="ECO:0000313" key="3">
    <source>
        <dbReference type="Proteomes" id="UP000299102"/>
    </source>
</evidence>
<name>A0A4C1W4N8_EUMVA</name>
<proteinExistence type="predicted"/>